<dbReference type="EMBL" id="KZ679006">
    <property type="protein sequence ID" value="PSS27052.1"/>
    <property type="molecule type" value="Genomic_DNA"/>
</dbReference>
<keyword evidence="3" id="KW-1185">Reference proteome</keyword>
<sequence length="137" mass="15398">MGLANEISPTLKYEMYRKRAKNTTLTALTALEELTATLSLSSDARQEVKNEASAEGESPLAIFLQNEGLERAQMLVLPTTTVDELCENFRVRRFVSQEKQLRIFRNGRQLRGELTVGGLGIQRGDTLVVEVDWYSGF</sequence>
<dbReference type="AlphaFoldDB" id="A0A2T3BCF9"/>
<dbReference type="PROSITE" id="PS50053">
    <property type="entry name" value="UBIQUITIN_2"/>
    <property type="match status" value="1"/>
</dbReference>
<evidence type="ECO:0000259" key="1">
    <source>
        <dbReference type="PROSITE" id="PS50053"/>
    </source>
</evidence>
<dbReference type="Gene3D" id="3.10.20.90">
    <property type="entry name" value="Phosphatidylinositol 3-kinase Catalytic Subunit, Chain A, domain 1"/>
    <property type="match status" value="1"/>
</dbReference>
<evidence type="ECO:0000313" key="2">
    <source>
        <dbReference type="EMBL" id="PSS27052.1"/>
    </source>
</evidence>
<dbReference type="InterPro" id="IPR000626">
    <property type="entry name" value="Ubiquitin-like_dom"/>
</dbReference>
<feature type="domain" description="Ubiquitin-like" evidence="1">
    <location>
        <begin position="60"/>
        <end position="136"/>
    </location>
</feature>
<dbReference type="Proteomes" id="UP000241818">
    <property type="component" value="Unassembled WGS sequence"/>
</dbReference>
<dbReference type="GeneID" id="36574153"/>
<accession>A0A2T3BCF9</accession>
<dbReference type="RefSeq" id="XP_024724577.1">
    <property type="nucleotide sequence ID" value="XM_024866072.1"/>
</dbReference>
<dbReference type="Pfam" id="PF11976">
    <property type="entry name" value="Rad60-SLD"/>
    <property type="match status" value="1"/>
</dbReference>
<reference evidence="2 3" key="1">
    <citation type="journal article" date="2018" name="New Phytol.">
        <title>Comparative genomics and transcriptomics depict ericoid mycorrhizal fungi as versatile saprotrophs and plant mutualists.</title>
        <authorList>
            <person name="Martino E."/>
            <person name="Morin E."/>
            <person name="Grelet G.A."/>
            <person name="Kuo A."/>
            <person name="Kohler A."/>
            <person name="Daghino S."/>
            <person name="Barry K.W."/>
            <person name="Cichocki N."/>
            <person name="Clum A."/>
            <person name="Dockter R.B."/>
            <person name="Hainaut M."/>
            <person name="Kuo R.C."/>
            <person name="LaButti K."/>
            <person name="Lindahl B.D."/>
            <person name="Lindquist E.A."/>
            <person name="Lipzen A."/>
            <person name="Khouja H.R."/>
            <person name="Magnuson J."/>
            <person name="Murat C."/>
            <person name="Ohm R.A."/>
            <person name="Singer S.W."/>
            <person name="Spatafora J.W."/>
            <person name="Wang M."/>
            <person name="Veneault-Fourrey C."/>
            <person name="Henrissat B."/>
            <person name="Grigoriev I.V."/>
            <person name="Martin F.M."/>
            <person name="Perotto S."/>
        </authorList>
    </citation>
    <scope>NUCLEOTIDE SEQUENCE [LARGE SCALE GENOMIC DNA]</scope>
    <source>
        <strain evidence="2 3">ATCC 22711</strain>
    </source>
</reference>
<gene>
    <name evidence="2" type="ORF">M430DRAFT_31947</name>
</gene>
<proteinExistence type="predicted"/>
<dbReference type="InterPro" id="IPR029071">
    <property type="entry name" value="Ubiquitin-like_domsf"/>
</dbReference>
<dbReference type="CDD" id="cd17039">
    <property type="entry name" value="Ubl_ubiquitin_like"/>
    <property type="match status" value="1"/>
</dbReference>
<dbReference type="InParanoid" id="A0A2T3BCF9"/>
<organism evidence="2 3">
    <name type="scientific">Amorphotheca resinae ATCC 22711</name>
    <dbReference type="NCBI Taxonomy" id="857342"/>
    <lineage>
        <taxon>Eukaryota</taxon>
        <taxon>Fungi</taxon>
        <taxon>Dikarya</taxon>
        <taxon>Ascomycota</taxon>
        <taxon>Pezizomycotina</taxon>
        <taxon>Leotiomycetes</taxon>
        <taxon>Helotiales</taxon>
        <taxon>Amorphothecaceae</taxon>
        <taxon>Amorphotheca</taxon>
    </lineage>
</organism>
<dbReference type="InterPro" id="IPR022617">
    <property type="entry name" value="Rad60/SUMO-like_dom"/>
</dbReference>
<protein>
    <recommendedName>
        <fullName evidence="1">Ubiquitin-like domain-containing protein</fullName>
    </recommendedName>
</protein>
<name>A0A2T3BCF9_AMORE</name>
<dbReference type="SUPFAM" id="SSF54236">
    <property type="entry name" value="Ubiquitin-like"/>
    <property type="match status" value="1"/>
</dbReference>
<evidence type="ECO:0000313" key="3">
    <source>
        <dbReference type="Proteomes" id="UP000241818"/>
    </source>
</evidence>